<dbReference type="AlphaFoldDB" id="A0A0D7AT85"/>
<dbReference type="STRING" id="1314674.A0A0D7AT85"/>
<feature type="compositionally biased region" description="Polar residues" evidence="1">
    <location>
        <begin position="849"/>
        <end position="868"/>
    </location>
</feature>
<feature type="compositionally biased region" description="Basic and acidic residues" evidence="1">
    <location>
        <begin position="645"/>
        <end position="666"/>
    </location>
</feature>
<organism evidence="2 3">
    <name type="scientific">Cylindrobasidium torrendii FP15055 ss-10</name>
    <dbReference type="NCBI Taxonomy" id="1314674"/>
    <lineage>
        <taxon>Eukaryota</taxon>
        <taxon>Fungi</taxon>
        <taxon>Dikarya</taxon>
        <taxon>Basidiomycota</taxon>
        <taxon>Agaricomycotina</taxon>
        <taxon>Agaricomycetes</taxon>
        <taxon>Agaricomycetidae</taxon>
        <taxon>Agaricales</taxon>
        <taxon>Marasmiineae</taxon>
        <taxon>Physalacriaceae</taxon>
        <taxon>Cylindrobasidium</taxon>
    </lineage>
</organism>
<feature type="compositionally biased region" description="Low complexity" evidence="1">
    <location>
        <begin position="668"/>
        <end position="685"/>
    </location>
</feature>
<feature type="compositionally biased region" description="Polar residues" evidence="1">
    <location>
        <begin position="604"/>
        <end position="613"/>
    </location>
</feature>
<feature type="compositionally biased region" description="Basic and acidic residues" evidence="1">
    <location>
        <begin position="837"/>
        <end position="846"/>
    </location>
</feature>
<feature type="compositionally biased region" description="Low complexity" evidence="1">
    <location>
        <begin position="614"/>
        <end position="627"/>
    </location>
</feature>
<feature type="compositionally biased region" description="Polar residues" evidence="1">
    <location>
        <begin position="120"/>
        <end position="136"/>
    </location>
</feature>
<feature type="region of interest" description="Disordered" evidence="1">
    <location>
        <begin position="529"/>
        <end position="779"/>
    </location>
</feature>
<feature type="region of interest" description="Disordered" evidence="1">
    <location>
        <begin position="826"/>
        <end position="875"/>
    </location>
</feature>
<accession>A0A0D7AT85</accession>
<gene>
    <name evidence="2" type="ORF">CYLTODRAFT_495367</name>
</gene>
<keyword evidence="3" id="KW-1185">Reference proteome</keyword>
<dbReference type="OrthoDB" id="3013446at2759"/>
<dbReference type="EMBL" id="KN881016">
    <property type="protein sequence ID" value="KIY61195.1"/>
    <property type="molecule type" value="Genomic_DNA"/>
</dbReference>
<evidence type="ECO:0000256" key="1">
    <source>
        <dbReference type="SAM" id="MobiDB-lite"/>
    </source>
</evidence>
<feature type="compositionally biased region" description="Polar residues" evidence="1">
    <location>
        <begin position="88"/>
        <end position="108"/>
    </location>
</feature>
<feature type="compositionally biased region" description="Basic and acidic residues" evidence="1">
    <location>
        <begin position="374"/>
        <end position="387"/>
    </location>
</feature>
<feature type="compositionally biased region" description="Polar residues" evidence="1">
    <location>
        <begin position="628"/>
        <end position="642"/>
    </location>
</feature>
<name>A0A0D7AT85_9AGAR</name>
<proteinExistence type="predicted"/>
<feature type="compositionally biased region" description="Basic residues" evidence="1">
    <location>
        <begin position="388"/>
        <end position="400"/>
    </location>
</feature>
<feature type="compositionally biased region" description="Polar residues" evidence="1">
    <location>
        <begin position="1"/>
        <end position="15"/>
    </location>
</feature>
<dbReference type="Proteomes" id="UP000054007">
    <property type="component" value="Unassembled WGS sequence"/>
</dbReference>
<feature type="region of interest" description="Disordered" evidence="1">
    <location>
        <begin position="240"/>
        <end position="259"/>
    </location>
</feature>
<sequence length="915" mass="99237">MAATIFPTQTGSGSPSPLHGMYPHNLISDLDFGDNRYPSIAPNRRGAAPAENAPSTSSPPSALDRGPPSPPVADDNGGQRSPRLGSAQWASTSSQQPATSPVGESSPRQAAYPMAFGLEGSSSRPLSHSPETSSRSPGPPPAEPTPMPPAITPLSAAPGYIPPVSTRNRAYVQQPTFITQNQTPTAVNPIYSSKPLQEEVCVECAMRDQDMADVDVTSPGVWDRESDAQYEDLKAREAEEAATGVINTDSPPRPRATGGRLSEQNLKIWLSIIPREPASRQVTLSNYVSAQRKLIEAEVLAHAQAMQEAKQLDNRMRDAYSALRRSAYDTGAAPAPTDDTGGVRIRPPRSTSGPKHDRDQSRDVTLLENGMIVEHVDVRREEREARERRRKEERRARKSSRSSVVDMTSVMSTPSLPTHPDSGVGLRPYSTYSLNNSPGRPMSVLTVPPDMPRAQSQASFSEVHSLGSGSPRMSRFFGFSNFNMSRDSLAPSAMISGSMMDMHVALQREDHKNALIQYNYANDMGKQLYNESAAPGPSVSRHSLPAADKPKKKKGLAKIWSIVTRSTKQDGQKTMPVNGRHDDEPLAPPPPLSYLLNREGRHVSSPSLTSNMRSSPTSATGPSASTTHLPSSPTLNSDSSYNLARRPEDSDERLSRNLRSDPDLRRYTQSPSSSSPSHTATPATPNIGQSTAMSREKSLPPLPGEVPQHRFLNAENRPQTVYTYDRSQDLLPPKAPFRTGDMRRQSFNGLASRPNLDALQGPSTVNPASRSGFLPNQYDEFGGSQRSLASAGNRGSLAPAKRRSKFGLSSLFGKKDAERNSVNNMQENAAAQASFRRSGDTDRDGDMMSMSNGGYATSMSRHSMASGATGNGALPIPGSRMSVMSRKALEELVAQDTDFVAYRYPSNDQRLDLLR</sequence>
<protein>
    <submittedName>
        <fullName evidence="2">Uncharacterized protein</fullName>
    </submittedName>
</protein>
<evidence type="ECO:0000313" key="2">
    <source>
        <dbReference type="EMBL" id="KIY61195.1"/>
    </source>
</evidence>
<evidence type="ECO:0000313" key="3">
    <source>
        <dbReference type="Proteomes" id="UP000054007"/>
    </source>
</evidence>
<feature type="region of interest" description="Disordered" evidence="1">
    <location>
        <begin position="327"/>
        <end position="424"/>
    </location>
</feature>
<feature type="compositionally biased region" description="Pro residues" evidence="1">
    <location>
        <begin position="137"/>
        <end position="151"/>
    </location>
</feature>
<reference evidence="2 3" key="1">
    <citation type="journal article" date="2015" name="Fungal Genet. Biol.">
        <title>Evolution of novel wood decay mechanisms in Agaricales revealed by the genome sequences of Fistulina hepatica and Cylindrobasidium torrendii.</title>
        <authorList>
            <person name="Floudas D."/>
            <person name="Held B.W."/>
            <person name="Riley R."/>
            <person name="Nagy L.G."/>
            <person name="Koehler G."/>
            <person name="Ransdell A.S."/>
            <person name="Younus H."/>
            <person name="Chow J."/>
            <person name="Chiniquy J."/>
            <person name="Lipzen A."/>
            <person name="Tritt A."/>
            <person name="Sun H."/>
            <person name="Haridas S."/>
            <person name="LaButti K."/>
            <person name="Ohm R.A."/>
            <person name="Kues U."/>
            <person name="Blanchette R.A."/>
            <person name="Grigoriev I.V."/>
            <person name="Minto R.E."/>
            <person name="Hibbett D.S."/>
        </authorList>
    </citation>
    <scope>NUCLEOTIDE SEQUENCE [LARGE SCALE GENOMIC DNA]</scope>
    <source>
        <strain evidence="2 3">FP15055 ss-10</strain>
    </source>
</reference>
<feature type="region of interest" description="Disordered" evidence="1">
    <location>
        <begin position="1"/>
        <end position="167"/>
    </location>
</feature>
<feature type="compositionally biased region" description="Low complexity" evidence="1">
    <location>
        <begin position="401"/>
        <end position="415"/>
    </location>
</feature>